<keyword evidence="1" id="KW-0560">Oxidoreductase</keyword>
<proteinExistence type="predicted"/>
<dbReference type="PANTHER" id="PTHR11475">
    <property type="entry name" value="OXIDASE/PEROXIDASE"/>
    <property type="match status" value="1"/>
</dbReference>
<dbReference type="EMBL" id="PGGH01287540">
    <property type="protein sequence ID" value="NIG61364.1"/>
    <property type="molecule type" value="Genomic_DNA"/>
</dbReference>
<dbReference type="Gene3D" id="1.10.640.10">
    <property type="entry name" value="Haem peroxidase domain superfamily, animal type"/>
    <property type="match status" value="1"/>
</dbReference>
<accession>A0ABX0S9J8</accession>
<dbReference type="GO" id="GO:0004601">
    <property type="term" value="F:peroxidase activity"/>
    <property type="evidence" value="ECO:0007669"/>
    <property type="project" value="UniProtKB-KW"/>
</dbReference>
<sequence length="224" mass="25276">MDLLSYFKRPAAATKTVVQAADYMHVALGLMEEKLQLQGSRSFNVTDVLTKSQMRLLSQASGCAPQDEAEKCSNKYRTITGRCNNKRRPQLGASNQALARWLPAEYEDRLSLPFGWTPSKRRNGFLLPLVRAVSNQIVRFPSERLTTDRGRSLMFMQWGQFIDHDLDFVPESPARVAFTVGVDCERTCAQLPPCFPIKVFNPPTPRLLMWPPPLAKSWGWASGT</sequence>
<evidence type="ECO:0000313" key="1">
    <source>
        <dbReference type="EMBL" id="NIG61364.1"/>
    </source>
</evidence>
<keyword evidence="1" id="KW-0575">Peroxidase</keyword>
<protein>
    <submittedName>
        <fullName evidence="1">Eosinophil peroxidase</fullName>
    </submittedName>
</protein>
<name>A0ABX0S9J8_PONBL</name>
<dbReference type="PANTHER" id="PTHR11475:SF63">
    <property type="entry name" value="EOSINOPHIL PEROXIDASE"/>
    <property type="match status" value="1"/>
</dbReference>
<reference evidence="1" key="1">
    <citation type="submission" date="2018-05" db="EMBL/GenBank/DDBJ databases">
        <authorList>
            <person name="Pedro S.L.S."/>
            <person name="Freitas R.C."/>
            <person name="Barreto A.S."/>
            <person name="Lima A.O.S."/>
        </authorList>
    </citation>
    <scope>NUCLEOTIDE SEQUENCE</scope>
    <source>
        <strain evidence="1">BP203</strain>
        <tissue evidence="1">Muscle</tissue>
    </source>
</reference>
<dbReference type="SUPFAM" id="SSF48113">
    <property type="entry name" value="Heme-dependent peroxidases"/>
    <property type="match status" value="1"/>
</dbReference>
<dbReference type="PROSITE" id="PS50292">
    <property type="entry name" value="PEROXIDASE_3"/>
    <property type="match status" value="1"/>
</dbReference>
<dbReference type="PRINTS" id="PR00457">
    <property type="entry name" value="ANPEROXIDASE"/>
</dbReference>
<gene>
    <name evidence="1" type="ORF">BU61_9949</name>
</gene>
<evidence type="ECO:0000313" key="2">
    <source>
        <dbReference type="Proteomes" id="UP001165941"/>
    </source>
</evidence>
<dbReference type="InterPro" id="IPR019791">
    <property type="entry name" value="Haem_peroxidase_animal"/>
</dbReference>
<dbReference type="InterPro" id="IPR010255">
    <property type="entry name" value="Haem_peroxidase_sf"/>
</dbReference>
<comment type="caution">
    <text evidence="1">The sequence shown here is derived from an EMBL/GenBank/DDBJ whole genome shotgun (WGS) entry which is preliminary data.</text>
</comment>
<dbReference type="InterPro" id="IPR037120">
    <property type="entry name" value="Haem_peroxidase_sf_animal"/>
</dbReference>
<dbReference type="Pfam" id="PF03098">
    <property type="entry name" value="An_peroxidase"/>
    <property type="match status" value="1"/>
</dbReference>
<organism evidence="1 2">
    <name type="scientific">Pontoporia blainvillei</name>
    <name type="common">Franciscana</name>
    <name type="synonym">Delphinus blainvillei</name>
    <dbReference type="NCBI Taxonomy" id="48723"/>
    <lineage>
        <taxon>Eukaryota</taxon>
        <taxon>Metazoa</taxon>
        <taxon>Chordata</taxon>
        <taxon>Craniata</taxon>
        <taxon>Vertebrata</taxon>
        <taxon>Euteleostomi</taxon>
        <taxon>Mammalia</taxon>
        <taxon>Eutheria</taxon>
        <taxon>Laurasiatheria</taxon>
        <taxon>Artiodactyla</taxon>
        <taxon>Whippomorpha</taxon>
        <taxon>Cetacea</taxon>
        <taxon>Odontoceti</taxon>
        <taxon>Pontoporiidae</taxon>
        <taxon>Pontoporia</taxon>
    </lineage>
</organism>
<keyword evidence="2" id="KW-1185">Reference proteome</keyword>
<dbReference type="Proteomes" id="UP001165941">
    <property type="component" value="Unassembled WGS sequence"/>
</dbReference>